<keyword evidence="5" id="KW-1185">Reference proteome</keyword>
<feature type="region of interest" description="Disordered" evidence="1">
    <location>
        <begin position="28"/>
        <end position="127"/>
    </location>
</feature>
<reference evidence="4 5" key="1">
    <citation type="journal article" date="2019" name="Int. J. Syst. Evol. Microbiol.">
        <title>The Global Catalogue of Microorganisms (GCM) 10K type strain sequencing project: providing services to taxonomists for standard genome sequencing and annotation.</title>
        <authorList>
            <consortium name="The Broad Institute Genomics Platform"/>
            <consortium name="The Broad Institute Genome Sequencing Center for Infectious Disease"/>
            <person name="Wu L."/>
            <person name="Ma J."/>
        </authorList>
    </citation>
    <scope>NUCLEOTIDE SEQUENCE [LARGE SCALE GENOMIC DNA]</scope>
    <source>
        <strain evidence="4 5">JCM 15478</strain>
    </source>
</reference>
<protein>
    <submittedName>
        <fullName evidence="4">DUF4232 domain-containing protein</fullName>
    </submittedName>
</protein>
<evidence type="ECO:0000256" key="1">
    <source>
        <dbReference type="SAM" id="MobiDB-lite"/>
    </source>
</evidence>
<feature type="domain" description="DUF4232" evidence="3">
    <location>
        <begin position="118"/>
        <end position="244"/>
    </location>
</feature>
<evidence type="ECO:0000313" key="4">
    <source>
        <dbReference type="EMBL" id="GAA2060363.1"/>
    </source>
</evidence>
<organism evidence="4 5">
    <name type="scientific">Streptomyces albiaxialis</name>
    <dbReference type="NCBI Taxonomy" id="329523"/>
    <lineage>
        <taxon>Bacteria</taxon>
        <taxon>Bacillati</taxon>
        <taxon>Actinomycetota</taxon>
        <taxon>Actinomycetes</taxon>
        <taxon>Kitasatosporales</taxon>
        <taxon>Streptomycetaceae</taxon>
        <taxon>Streptomyces</taxon>
    </lineage>
</organism>
<keyword evidence="2" id="KW-0732">Signal</keyword>
<dbReference type="Pfam" id="PF14016">
    <property type="entry name" value="DUF4232"/>
    <property type="match status" value="1"/>
</dbReference>
<dbReference type="EMBL" id="BAAAPE010000001">
    <property type="protein sequence ID" value="GAA2060363.1"/>
    <property type="molecule type" value="Genomic_DNA"/>
</dbReference>
<evidence type="ECO:0000259" key="3">
    <source>
        <dbReference type="Pfam" id="PF14016"/>
    </source>
</evidence>
<feature type="signal peptide" evidence="2">
    <location>
        <begin position="1"/>
        <end position="28"/>
    </location>
</feature>
<gene>
    <name evidence="4" type="ORF">GCM10009801_01840</name>
</gene>
<feature type="compositionally biased region" description="Low complexity" evidence="1">
    <location>
        <begin position="39"/>
        <end position="53"/>
    </location>
</feature>
<evidence type="ECO:0000313" key="5">
    <source>
        <dbReference type="Proteomes" id="UP001500016"/>
    </source>
</evidence>
<feature type="chain" id="PRO_5047434432" evidence="2">
    <location>
        <begin position="29"/>
        <end position="253"/>
    </location>
</feature>
<dbReference type="PROSITE" id="PS51257">
    <property type="entry name" value="PROKAR_LIPOPROTEIN"/>
    <property type="match status" value="1"/>
</dbReference>
<accession>A0ABN2VG33</accession>
<dbReference type="RefSeq" id="WP_344522895.1">
    <property type="nucleotide sequence ID" value="NZ_BAAAPE010000001.1"/>
</dbReference>
<evidence type="ECO:0000256" key="2">
    <source>
        <dbReference type="SAM" id="SignalP"/>
    </source>
</evidence>
<dbReference type="Proteomes" id="UP001500016">
    <property type="component" value="Unassembled WGS sequence"/>
</dbReference>
<comment type="caution">
    <text evidence="4">The sequence shown here is derived from an EMBL/GenBank/DDBJ whole genome shotgun (WGS) entry which is preliminary data.</text>
</comment>
<sequence>MRAVRSHRKHTLFAVTALAAALSLTACQDDDTAGGGSSGDKPSSSAPASDGSSGSSGGSGGSHDQSSNAGTNAGGDGEDGKSGDQPGTLAGGDGEDGKSGDAQGTLAGGDGATKGDPCSGDNSKATIQKVSRPVNHLVLKITNNSSERCDAFSAPLLRFDEAQAPTRILEESQPQSVVGVEPGESAYAAIGLSGADESDGLRDVSNVEVHFAGKSPKGSVGTPVDISLPQGTKLGEKAFVTYWQSDLQAALTH</sequence>
<dbReference type="InterPro" id="IPR025326">
    <property type="entry name" value="DUF4232"/>
</dbReference>
<name>A0ABN2VG33_9ACTN</name>
<proteinExistence type="predicted"/>